<dbReference type="RefSeq" id="XP_014635334.1">
    <property type="nucleotide sequence ID" value="XM_014779848.1"/>
</dbReference>
<evidence type="ECO:0000313" key="6">
    <source>
        <dbReference type="Proteomes" id="UP000694910"/>
    </source>
</evidence>
<feature type="domain" description="Ig-like" evidence="5">
    <location>
        <begin position="117"/>
        <end position="192"/>
    </location>
</feature>
<dbReference type="InterPro" id="IPR013106">
    <property type="entry name" value="Ig_V-set"/>
</dbReference>
<dbReference type="PROSITE" id="PS50835">
    <property type="entry name" value="IG_LIKE"/>
    <property type="match status" value="1"/>
</dbReference>
<accession>A0ABM1C703</accession>
<sequence>MFIENTVSQMSSTPSMVTGVLGESVTLALKFPAREEIDSITWLHNGTSIIFIQPNEARIMVTAPKRKDRLKVIQFYSLQLNNLTMADAGSYSVQIVTSTSSVFSSYTLRIFRQLRRPQIAVDSVISENGTCHATLRCSVEEGGENVIYRWTSMGPGAIVSQEGSILSDSWIPDDLDRNYTCTAMNPVSNSTSSLIFVKQLCAGSKAAAGTYCPVTWILLGKGLLLLMALGVL</sequence>
<keyword evidence="2" id="KW-0732">Signal</keyword>
<dbReference type="InterPro" id="IPR013783">
    <property type="entry name" value="Ig-like_fold"/>
</dbReference>
<dbReference type="InterPro" id="IPR036179">
    <property type="entry name" value="Ig-like_dom_sf"/>
</dbReference>
<dbReference type="PANTHER" id="PTHR12080">
    <property type="entry name" value="SIGNALING LYMPHOCYTIC ACTIVATION MOLECULE"/>
    <property type="match status" value="1"/>
</dbReference>
<keyword evidence="3" id="KW-0472">Membrane</keyword>
<evidence type="ECO:0000259" key="5">
    <source>
        <dbReference type="PROSITE" id="PS50835"/>
    </source>
</evidence>
<evidence type="ECO:0000256" key="2">
    <source>
        <dbReference type="ARBA" id="ARBA00022729"/>
    </source>
</evidence>
<dbReference type="SMART" id="SM00409">
    <property type="entry name" value="IG"/>
    <property type="match status" value="1"/>
</dbReference>
<evidence type="ECO:0000313" key="7">
    <source>
        <dbReference type="RefSeq" id="XP_014635334.1"/>
    </source>
</evidence>
<dbReference type="PANTHER" id="PTHR12080:SF97">
    <property type="entry name" value="IG-LIKE DOMAIN-CONTAINING PROTEIN"/>
    <property type="match status" value="1"/>
</dbReference>
<organism evidence="6 7">
    <name type="scientific">Ceratotherium simum simum</name>
    <name type="common">Southern white rhinoceros</name>
    <dbReference type="NCBI Taxonomy" id="73337"/>
    <lineage>
        <taxon>Eukaryota</taxon>
        <taxon>Metazoa</taxon>
        <taxon>Chordata</taxon>
        <taxon>Craniata</taxon>
        <taxon>Vertebrata</taxon>
        <taxon>Euteleostomi</taxon>
        <taxon>Mammalia</taxon>
        <taxon>Eutheria</taxon>
        <taxon>Laurasiatheria</taxon>
        <taxon>Perissodactyla</taxon>
        <taxon>Rhinocerotidae</taxon>
        <taxon>Ceratotherium</taxon>
    </lineage>
</organism>
<dbReference type="Gene3D" id="2.60.40.10">
    <property type="entry name" value="Immunoglobulins"/>
    <property type="match status" value="2"/>
</dbReference>
<protein>
    <submittedName>
        <fullName evidence="7">SLAM family member 6-like</fullName>
    </submittedName>
</protein>
<evidence type="ECO:0000256" key="3">
    <source>
        <dbReference type="ARBA" id="ARBA00023136"/>
    </source>
</evidence>
<dbReference type="SUPFAM" id="SSF48726">
    <property type="entry name" value="Immunoglobulin"/>
    <property type="match status" value="2"/>
</dbReference>
<dbReference type="InterPro" id="IPR015631">
    <property type="entry name" value="CD2/SLAM_rcpt"/>
</dbReference>
<reference evidence="7" key="1">
    <citation type="submission" date="2025-08" db="UniProtKB">
        <authorList>
            <consortium name="RefSeq"/>
        </authorList>
    </citation>
    <scope>IDENTIFICATION</scope>
</reference>
<gene>
    <name evidence="7" type="primary">LOC101407851</name>
</gene>
<name>A0ABM1C703_CERSS</name>
<evidence type="ECO:0000256" key="1">
    <source>
        <dbReference type="ARBA" id="ARBA00004370"/>
    </source>
</evidence>
<proteinExistence type="predicted"/>
<dbReference type="Pfam" id="PF07686">
    <property type="entry name" value="V-set"/>
    <property type="match status" value="1"/>
</dbReference>
<dbReference type="InterPro" id="IPR007110">
    <property type="entry name" value="Ig-like_dom"/>
</dbReference>
<evidence type="ECO:0000256" key="4">
    <source>
        <dbReference type="ARBA" id="ARBA00023180"/>
    </source>
</evidence>
<keyword evidence="4" id="KW-0325">Glycoprotein</keyword>
<comment type="subcellular location">
    <subcellularLocation>
        <location evidence="1">Membrane</location>
    </subcellularLocation>
</comment>
<dbReference type="Proteomes" id="UP000694910">
    <property type="component" value="Unplaced"/>
</dbReference>
<dbReference type="InterPro" id="IPR003599">
    <property type="entry name" value="Ig_sub"/>
</dbReference>
<keyword evidence="6" id="KW-1185">Reference proteome</keyword>
<dbReference type="GeneID" id="101407851"/>